<feature type="region of interest" description="Disordered" evidence="9">
    <location>
        <begin position="162"/>
        <end position="181"/>
    </location>
</feature>
<feature type="region of interest" description="Disordered" evidence="9">
    <location>
        <begin position="1"/>
        <end position="53"/>
    </location>
</feature>
<feature type="region of interest" description="Disordered" evidence="9">
    <location>
        <begin position="1361"/>
        <end position="1400"/>
    </location>
</feature>
<feature type="compositionally biased region" description="Low complexity" evidence="9">
    <location>
        <begin position="245"/>
        <end position="269"/>
    </location>
</feature>
<keyword evidence="2" id="KW-0479">Metal-binding</keyword>
<feature type="region of interest" description="Disordered" evidence="9">
    <location>
        <begin position="488"/>
        <end position="589"/>
    </location>
</feature>
<dbReference type="InterPro" id="IPR003619">
    <property type="entry name" value="MAD_homology1_Dwarfin-type"/>
</dbReference>
<dbReference type="SUPFAM" id="SSF56366">
    <property type="entry name" value="SMAD MH1 domain"/>
    <property type="match status" value="1"/>
</dbReference>
<dbReference type="Pfam" id="PF03166">
    <property type="entry name" value="MH2"/>
    <property type="match status" value="1"/>
</dbReference>
<comment type="subcellular location">
    <subcellularLocation>
        <location evidence="7">Cytoplasm</location>
    </subcellularLocation>
    <subcellularLocation>
        <location evidence="7">Nucleus</location>
    </subcellularLocation>
</comment>
<dbReference type="InterPro" id="IPR036578">
    <property type="entry name" value="SMAD_MH1_sf"/>
</dbReference>
<feature type="compositionally biased region" description="Low complexity" evidence="9">
    <location>
        <begin position="227"/>
        <end position="236"/>
    </location>
</feature>
<organism evidence="10 11">
    <name type="scientific">Pristionchus pacificus</name>
    <name type="common">Parasitic nematode worm</name>
    <dbReference type="NCBI Taxonomy" id="54126"/>
    <lineage>
        <taxon>Eukaryota</taxon>
        <taxon>Metazoa</taxon>
        <taxon>Ecdysozoa</taxon>
        <taxon>Nematoda</taxon>
        <taxon>Chromadorea</taxon>
        <taxon>Rhabditida</taxon>
        <taxon>Rhabditina</taxon>
        <taxon>Diplogasteromorpha</taxon>
        <taxon>Diplogasteroidea</taxon>
        <taxon>Neodiplogasteridae</taxon>
        <taxon>Pristionchus</taxon>
    </lineage>
</organism>
<feature type="compositionally biased region" description="Acidic residues" evidence="9">
    <location>
        <begin position="13"/>
        <end position="24"/>
    </location>
</feature>
<dbReference type="GO" id="GO:0046872">
    <property type="term" value="F:metal ion binding"/>
    <property type="evidence" value="ECO:0007669"/>
    <property type="project" value="UniProtKB-KW"/>
</dbReference>
<evidence type="ECO:0000256" key="9">
    <source>
        <dbReference type="SAM" id="MobiDB-lite"/>
    </source>
</evidence>
<dbReference type="Proteomes" id="UP000005239">
    <property type="component" value="Unassembled WGS sequence"/>
</dbReference>
<evidence type="ECO:0000256" key="3">
    <source>
        <dbReference type="ARBA" id="ARBA00022833"/>
    </source>
</evidence>
<feature type="compositionally biased region" description="Basic and acidic residues" evidence="9">
    <location>
        <begin position="1190"/>
        <end position="1199"/>
    </location>
</feature>
<dbReference type="GO" id="GO:0000981">
    <property type="term" value="F:DNA-binding transcription factor activity, RNA polymerase II-specific"/>
    <property type="evidence" value="ECO:0000318"/>
    <property type="project" value="GO_Central"/>
</dbReference>
<dbReference type="InterPro" id="IPR008984">
    <property type="entry name" value="SMAD_FHA_dom_sf"/>
</dbReference>
<keyword evidence="5 7" id="KW-0804">Transcription</keyword>
<keyword evidence="8" id="KW-0175">Coiled coil</keyword>
<evidence type="ECO:0000313" key="11">
    <source>
        <dbReference type="Proteomes" id="UP000005239"/>
    </source>
</evidence>
<protein>
    <recommendedName>
        <fullName evidence="7">Mothers against decapentaplegic homolog</fullName>
        <shortName evidence="7">MAD homolog</shortName>
        <shortName evidence="7">Mothers against DPP homolog</shortName>
    </recommendedName>
    <alternativeName>
        <fullName evidence="7">SMAD family member</fullName>
    </alternativeName>
</protein>
<comment type="similarity">
    <text evidence="1 7">Belongs to the dwarfin/SMAD family.</text>
</comment>
<dbReference type="GO" id="GO:0030509">
    <property type="term" value="P:BMP signaling pathway"/>
    <property type="evidence" value="ECO:0000318"/>
    <property type="project" value="GO_Central"/>
</dbReference>
<evidence type="ECO:0000256" key="7">
    <source>
        <dbReference type="RuleBase" id="RU361195"/>
    </source>
</evidence>
<keyword evidence="11" id="KW-1185">Reference proteome</keyword>
<dbReference type="InterPro" id="IPR013790">
    <property type="entry name" value="Dwarfin"/>
</dbReference>
<dbReference type="PROSITE" id="PS51075">
    <property type="entry name" value="MH1"/>
    <property type="match status" value="1"/>
</dbReference>
<dbReference type="GO" id="GO:0051239">
    <property type="term" value="P:regulation of multicellular organismal process"/>
    <property type="evidence" value="ECO:0007669"/>
    <property type="project" value="UniProtKB-ARBA"/>
</dbReference>
<feature type="compositionally biased region" description="Basic and acidic residues" evidence="9">
    <location>
        <begin position="344"/>
        <end position="362"/>
    </location>
</feature>
<feature type="region of interest" description="Disordered" evidence="9">
    <location>
        <begin position="809"/>
        <end position="828"/>
    </location>
</feature>
<feature type="compositionally biased region" description="Polar residues" evidence="9">
    <location>
        <begin position="1227"/>
        <end position="1239"/>
    </location>
</feature>
<dbReference type="GO" id="GO:0006357">
    <property type="term" value="P:regulation of transcription by RNA polymerase II"/>
    <property type="evidence" value="ECO:0000318"/>
    <property type="project" value="GO_Central"/>
</dbReference>
<feature type="region of interest" description="Disordered" evidence="9">
    <location>
        <begin position="1639"/>
        <end position="1664"/>
    </location>
</feature>
<dbReference type="SUPFAM" id="SSF49879">
    <property type="entry name" value="SMAD/FHA domain"/>
    <property type="match status" value="1"/>
</dbReference>
<dbReference type="SMART" id="SM00523">
    <property type="entry name" value="DWA"/>
    <property type="match status" value="1"/>
</dbReference>
<feature type="coiled-coil region" evidence="8">
    <location>
        <begin position="1546"/>
        <end position="1615"/>
    </location>
</feature>
<name>A0A2A6BCA3_PRIPA</name>
<feature type="region of interest" description="Disordered" evidence="9">
    <location>
        <begin position="335"/>
        <end position="381"/>
    </location>
</feature>
<evidence type="ECO:0000256" key="1">
    <source>
        <dbReference type="ARBA" id="ARBA00005545"/>
    </source>
</evidence>
<feature type="region of interest" description="Disordered" evidence="9">
    <location>
        <begin position="207"/>
        <end position="279"/>
    </location>
</feature>
<feature type="region of interest" description="Disordered" evidence="9">
    <location>
        <begin position="1190"/>
        <end position="1239"/>
    </location>
</feature>
<sequence>MISPRPLSFTGESFEEGGGEEEGSPMESLRSEEEDRQETNDVNRIFPNEPEVGLEPEILDIIDRFLSPSVVGNTSPSEEQMQEQQPLINPPQEQRPIDMQQAHFAHPQPMDHQITQPLPIGDQNQHMHENQLLPDQSQFQRQPFPLDGNKIPAAQDQLMQQQVGPIQNQQQFKQHQPMQQQQVLHYIPSQDQIPVQQVPPENMMKVDDEPMQQQQQQQPYFPPPQPQQIQPQQQQQMNGGPLLYQEQPQQHRQQQQQQHQPQFQQQQPQNGGDRRDWQLEPYRPLPAYQQLPQQDQSAYLNYHHQYLIPFHNQADFQLNLNQGVNPYQTVQGQTTQTSQGCLPHARERASNRNPYYREERKERKSHNQGSPTATTNPSLPYFQPFPAQFDSFPGVMDTPGPSNGFPQLNIPSTSNGTPANGLGIALNGNGVATLPMYSFSSSNASGFNGQLVSGITTPNGEMPSTSVPTANGNSLSTAQAQAEAHALAQAEAAKLEAKKKKKEAQKREEFEHEQRNRDMIRQMSLASTKVYGYQPPPDQKGGAKLEGLPTGVVPSGGIRNSKPRKPRSNVLVSSSNANSSANEDSKEGVTRSNALVPLINDGIPQHMDYDFSSKALESLHKKLKDRPGDLEMFIRVVESRGKFVGDCITVTRTLDGRLQVAGRKGFPHVIYSKLFRFQDLHKNELRAIPCCHYGFENKAENEEHKPDAQVCINPYHYERVTQQSGASTLIDPNTGLLRINGIPSMDDMMDMGNSSNNHLKMLPSDSTTSRKMKKASKRKGLPGDWPVISLDDDEEGIPKEDDVESQYRVDFPEDGDRPPLLQQQQQAAHDHYMHQLQYNHMAAAFPGIFPPGLVHIGPVQFPTQPMQQPQPVQAAQQLQIAPAPIDNPIPSAPAPVPQQPRQSEEAATTMHHLLTAPPTKHARPDLPQFDPTGSTSQQQQYPAHLQQEYLQQAAQAQIRPSPFNPAVAMPQTAPTYIRPVFPTAPVHPTPLSASLSSMREGTERIPPLPSKAAIPDVRAPSLPVTITEPSEAVARPPTTTVASLPDTVVLSAAAAPKLKPTMEDADEYQARLYRSITRDRILLEAEEKKEREAAPVVAAAQPPITSPDLTTVKQSVRTDSFENEEDPEARAIVNSERMRVEAAEARKQARKEQERRQTEKESQEALKRVPTTMEMKEEILRLQGYWEKRNEQSKDDPHPPFENPNRSRSAGVNNTEQIDKFGGDLRPSSSKSARSTVPQEQMAIQIVRTSADNYRAELTGLTEVDRRTADMITQKKELNDEEKVYILKMIHRKSKADKAKEREKEGRFIAEQFVAAHYPATVERVAELLKCALEEGRRQGREPAKKNYVLLSNLEKLARDKPGFLRENQRQSRPARKTNADGVARSTSNEPFTTNSITMEESQVGLLRSLSLERRGETGRLDPHFLNAHPSLLESLRLSNASVLGGFGLNALEIKTEEIDPPKDNPHEVPSPRTVTQIALEKAKEIVKSEESDVGLPPENRILGGGDGAEMMANLINYGSEFSEPASEMRGCFEKMILAGTKTLTKDKLAKELEVAHQQLAGMKAELEEEDERSIHSDDDISEYALELQDRYKFRREILDRIEDKEKDIHAMSKRFHSMKTAEEKEEEKRHLINPTIWNSEYTNDNDEPTYSRTTECVGAPPNPRVAVPATGPGTYGSKGPHLKNKSKLKILEWSVQQIVMMMEKVAKDSDINSVQYMLCCQHYAGMMERTQGAASLDPSQVKLVRAAIDAAQKMGGGDVTNQQLHVWDISRIFQNHMMTIPERRQLKERKKNAARLEQTKPEWEINIEAELDKVIAAAVGTDAEGLFSKNEVRKALEKRQRIIRGEKIVPDELMDCEELKNPVAKAFDNARKVMRTEDGIESEMESNPLLPVVENLFSPEDLIDLLQSPVHYMQTFRDAIFGEDPPPIDFEERQEIRDVAIPPKEGDITYEPFDGVEREHDDPDEFGEERPPLKKNCRCPEDKKRRDHCFWGKHNHYIPGCSREIIDAAFILYRYRIKRKKSKGVNGALLENHRILYPFPSLPISTSLLLHLLMYSPSEVERLMEAALNRPKPLPKEEPIIRSGEMSIPISGSNGTVRLVHLPPSSSTYAPERPPVSGGSYWGPVIPLPEITDENRDEIRDLMDLEAYVNTLACEMRARGILYKPINMILCAEIQKQGRVAEETARYNEFVKRWEPVLEKYERGRGSTIVYGYPTVEVNGKVESNNFSMQFNCPRVCMNRASEIEPHSAKSKPLGYNWAAVNYCERDNHVGLLRQVESVNFFIDGGFDTDTEQRYCISNTSHMLTRFDREVHEVRGKIGCGVRLSVKDDGSMWVRVMSRYPVFISSTYLDREAGFVTGDAVHKVYPGTAIKAFDLVRARRAILQMYDYQLEAMKGTNGEKPRQELPYPLTEFSRRELRAVARIGADDMHRHAVVKIGFVKGWGPEFQYKRICETPCWVEIINNRACEFIDHVMSTREVSYAFSEADSSDFDD</sequence>
<dbReference type="PANTHER" id="PTHR13703">
    <property type="entry name" value="SMAD"/>
    <property type="match status" value="1"/>
</dbReference>
<reference evidence="11" key="1">
    <citation type="journal article" date="2008" name="Nat. Genet.">
        <title>The Pristionchus pacificus genome provides a unique perspective on nematode lifestyle and parasitism.</title>
        <authorList>
            <person name="Dieterich C."/>
            <person name="Clifton S.W."/>
            <person name="Schuster L.N."/>
            <person name="Chinwalla A."/>
            <person name="Delehaunty K."/>
            <person name="Dinkelacker I."/>
            <person name="Fulton L."/>
            <person name="Fulton R."/>
            <person name="Godfrey J."/>
            <person name="Minx P."/>
            <person name="Mitreva M."/>
            <person name="Roeseler W."/>
            <person name="Tian H."/>
            <person name="Witte H."/>
            <person name="Yang S.P."/>
            <person name="Wilson R.K."/>
            <person name="Sommer R.J."/>
        </authorList>
    </citation>
    <scope>NUCLEOTIDE SEQUENCE [LARGE SCALE GENOMIC DNA]</scope>
    <source>
        <strain evidence="11">PS312</strain>
    </source>
</reference>
<proteinExistence type="inferred from homology"/>
<feature type="region of interest" description="Disordered" evidence="9">
    <location>
        <begin position="883"/>
        <end position="943"/>
    </location>
</feature>
<dbReference type="GO" id="GO:0071144">
    <property type="term" value="C:heteromeric SMAD protein complex"/>
    <property type="evidence" value="ECO:0000318"/>
    <property type="project" value="GO_Central"/>
</dbReference>
<keyword evidence="3" id="KW-0862">Zinc</keyword>
<dbReference type="SMART" id="SM00524">
    <property type="entry name" value="DWB"/>
    <property type="match status" value="1"/>
</dbReference>
<dbReference type="Gene3D" id="3.90.520.10">
    <property type="entry name" value="SMAD MH1 domain"/>
    <property type="match status" value="1"/>
</dbReference>
<feature type="compositionally biased region" description="Polar residues" evidence="9">
    <location>
        <begin position="1204"/>
        <end position="1216"/>
    </location>
</feature>
<feature type="compositionally biased region" description="Basic residues" evidence="9">
    <location>
        <begin position="770"/>
        <end position="780"/>
    </location>
</feature>
<dbReference type="GO" id="GO:0009653">
    <property type="term" value="P:anatomical structure morphogenesis"/>
    <property type="evidence" value="ECO:0000318"/>
    <property type="project" value="GO_Central"/>
</dbReference>
<dbReference type="GO" id="GO:0009791">
    <property type="term" value="P:post-embryonic development"/>
    <property type="evidence" value="ECO:0007669"/>
    <property type="project" value="UniProtKB-ARBA"/>
</dbReference>
<keyword evidence="4 7" id="KW-0805">Transcription regulation</keyword>
<dbReference type="Gene3D" id="2.60.200.10">
    <property type="match status" value="1"/>
</dbReference>
<feature type="compositionally biased region" description="Pro residues" evidence="9">
    <location>
        <begin position="885"/>
        <end position="898"/>
    </location>
</feature>
<evidence type="ECO:0000313" key="10">
    <source>
        <dbReference type="EnsemblMetazoa" id="PPA22017.1"/>
    </source>
</evidence>
<feature type="region of interest" description="Disordered" evidence="9">
    <location>
        <begin position="760"/>
        <end position="804"/>
    </location>
</feature>
<keyword evidence="6 7" id="KW-0539">Nucleus</keyword>
<feature type="compositionally biased region" description="Basic and acidic residues" evidence="9">
    <location>
        <begin position="1136"/>
        <end position="1167"/>
    </location>
</feature>
<feature type="compositionally biased region" description="Basic and acidic residues" evidence="9">
    <location>
        <begin position="29"/>
        <end position="41"/>
    </location>
</feature>
<accession>A0A8R1YED1</accession>
<feature type="compositionally biased region" description="Low complexity" evidence="9">
    <location>
        <begin position="568"/>
        <end position="582"/>
    </location>
</feature>
<keyword evidence="7" id="KW-0963">Cytoplasm</keyword>
<feature type="region of interest" description="Disordered" evidence="9">
    <location>
        <begin position="1116"/>
        <end position="1172"/>
    </location>
</feature>
<dbReference type="InterPro" id="IPR017855">
    <property type="entry name" value="SMAD-like_dom_sf"/>
</dbReference>
<feature type="region of interest" description="Disordered" evidence="9">
    <location>
        <begin position="1949"/>
        <end position="1972"/>
    </location>
</feature>
<evidence type="ECO:0000256" key="8">
    <source>
        <dbReference type="SAM" id="Coils"/>
    </source>
</evidence>
<dbReference type="GO" id="GO:0030154">
    <property type="term" value="P:cell differentiation"/>
    <property type="evidence" value="ECO:0000318"/>
    <property type="project" value="GO_Central"/>
</dbReference>
<dbReference type="EnsemblMetazoa" id="PPA22017.1">
    <property type="protein sequence ID" value="PPA22017.1"/>
    <property type="gene ID" value="WBGene00111571"/>
</dbReference>
<feature type="compositionally biased region" description="Low complexity" evidence="9">
    <location>
        <begin position="818"/>
        <end position="827"/>
    </location>
</feature>
<dbReference type="PROSITE" id="PS51076">
    <property type="entry name" value="MH2"/>
    <property type="match status" value="1"/>
</dbReference>
<feature type="compositionally biased region" description="Basic and acidic residues" evidence="9">
    <location>
        <begin position="1361"/>
        <end position="1370"/>
    </location>
</feature>
<evidence type="ECO:0000256" key="6">
    <source>
        <dbReference type="ARBA" id="ARBA00023242"/>
    </source>
</evidence>
<feature type="compositionally biased region" description="Polar residues" evidence="9">
    <location>
        <begin position="1385"/>
        <end position="1400"/>
    </location>
</feature>
<dbReference type="Pfam" id="PF03165">
    <property type="entry name" value="MH1"/>
    <property type="match status" value="1"/>
</dbReference>
<dbReference type="GO" id="GO:0050793">
    <property type="term" value="P:regulation of developmental process"/>
    <property type="evidence" value="ECO:0007669"/>
    <property type="project" value="UniProtKB-ARBA"/>
</dbReference>
<feature type="compositionally biased region" description="Polar residues" evidence="9">
    <location>
        <begin position="367"/>
        <end position="378"/>
    </location>
</feature>
<dbReference type="InterPro" id="IPR001132">
    <property type="entry name" value="SMAD_dom_Dwarfin-type"/>
</dbReference>
<accession>A0A2A6BCA3</accession>
<evidence type="ECO:0000256" key="5">
    <source>
        <dbReference type="ARBA" id="ARBA00023163"/>
    </source>
</evidence>
<dbReference type="PANTHER" id="PTHR13703:SF62">
    <property type="entry name" value="SMAD PROTEIN DAF-3"/>
    <property type="match status" value="1"/>
</dbReference>
<feature type="compositionally biased region" description="Basic and acidic residues" evidence="9">
    <location>
        <begin position="505"/>
        <end position="520"/>
    </location>
</feature>
<evidence type="ECO:0000256" key="2">
    <source>
        <dbReference type="ARBA" id="ARBA00022723"/>
    </source>
</evidence>
<dbReference type="GO" id="GO:0060395">
    <property type="term" value="P:SMAD protein signal transduction"/>
    <property type="evidence" value="ECO:0000318"/>
    <property type="project" value="GO_Central"/>
</dbReference>
<gene>
    <name evidence="10" type="primary">WBGene00111571</name>
</gene>
<dbReference type="GO" id="GO:0000978">
    <property type="term" value="F:RNA polymerase II cis-regulatory region sequence-specific DNA binding"/>
    <property type="evidence" value="ECO:0000318"/>
    <property type="project" value="GO_Central"/>
</dbReference>
<dbReference type="InterPro" id="IPR013019">
    <property type="entry name" value="MAD_homology_MH1"/>
</dbReference>
<dbReference type="GO" id="GO:0070411">
    <property type="term" value="F:I-SMAD binding"/>
    <property type="evidence" value="ECO:0000318"/>
    <property type="project" value="GO_Central"/>
</dbReference>
<reference evidence="10" key="2">
    <citation type="submission" date="2022-06" db="UniProtKB">
        <authorList>
            <consortium name="EnsemblMetazoa"/>
        </authorList>
    </citation>
    <scope>IDENTIFICATION</scope>
    <source>
        <strain evidence="10">PS312</strain>
    </source>
</reference>
<dbReference type="GO" id="GO:0005737">
    <property type="term" value="C:cytoplasm"/>
    <property type="evidence" value="ECO:0007669"/>
    <property type="project" value="UniProtKB-SubCell"/>
</dbReference>
<feature type="compositionally biased region" description="Polar residues" evidence="9">
    <location>
        <begin position="931"/>
        <end position="941"/>
    </location>
</feature>
<evidence type="ECO:0000256" key="4">
    <source>
        <dbReference type="ARBA" id="ARBA00023015"/>
    </source>
</evidence>
<feature type="compositionally biased region" description="Polar residues" evidence="9">
    <location>
        <begin position="1639"/>
        <end position="1655"/>
    </location>
</feature>